<protein>
    <submittedName>
        <fullName evidence="1">Uncharacterized protein</fullName>
    </submittedName>
</protein>
<keyword evidence="2" id="KW-1185">Reference proteome</keyword>
<dbReference type="PATRIC" id="fig|502682.8.peg.1284"/>
<accession>A0A0G9MW53</accession>
<dbReference type="EMBL" id="LBHC01000001">
    <property type="protein sequence ID" value="KLE33508.1"/>
    <property type="molecule type" value="Genomic_DNA"/>
</dbReference>
<reference evidence="1 2" key="1">
    <citation type="submission" date="2015-04" db="EMBL/GenBank/DDBJ databases">
        <title>The draft genome sequence of Erythrobacr gangjinensis K7-2.</title>
        <authorList>
            <person name="Zhuang L."/>
            <person name="Liu Y."/>
            <person name="Shao Z."/>
        </authorList>
    </citation>
    <scope>NUCLEOTIDE SEQUENCE [LARGE SCALE GENOMIC DNA]</scope>
    <source>
        <strain evidence="1 2">K7-2</strain>
    </source>
</reference>
<proteinExistence type="predicted"/>
<sequence length="162" mass="18832">MDDFTREWYSEHLAAASENALSEYVREAQIDKQEQIRFIWLRSFDNPVIVRFDRDGDSGWSFVAKRLSGNGGYSPGEIAEELERTLTEAEAVELERLVHDRRLMRMRAGECITGGDGAMWIAERLDNYGYDYVERWSPTDGKMRDFGEFVIELTGWQIGEIY</sequence>
<organism evidence="1 2">
    <name type="scientific">Aurantiacibacter gangjinensis</name>
    <dbReference type="NCBI Taxonomy" id="502682"/>
    <lineage>
        <taxon>Bacteria</taxon>
        <taxon>Pseudomonadati</taxon>
        <taxon>Pseudomonadota</taxon>
        <taxon>Alphaproteobacteria</taxon>
        <taxon>Sphingomonadales</taxon>
        <taxon>Erythrobacteraceae</taxon>
        <taxon>Aurantiacibacter</taxon>
    </lineage>
</organism>
<evidence type="ECO:0000313" key="2">
    <source>
        <dbReference type="Proteomes" id="UP000053070"/>
    </source>
</evidence>
<comment type="caution">
    <text evidence="1">The sequence shown here is derived from an EMBL/GenBank/DDBJ whole genome shotgun (WGS) entry which is preliminary data.</text>
</comment>
<dbReference type="AlphaFoldDB" id="A0A0G9MW53"/>
<name>A0A0G9MW53_9SPHN</name>
<dbReference type="Proteomes" id="UP000053070">
    <property type="component" value="Unassembled WGS sequence"/>
</dbReference>
<gene>
    <name evidence="1" type="ORF">AAW01_06285</name>
</gene>
<evidence type="ECO:0000313" key="1">
    <source>
        <dbReference type="EMBL" id="KLE33508.1"/>
    </source>
</evidence>